<feature type="chain" id="PRO_5012134967" evidence="1">
    <location>
        <begin position="22"/>
        <end position="140"/>
    </location>
</feature>
<sequence length="140" mass="15406">MGTSTLLLAHQALQLVIYASASSMEPFCMGRRRPLARFTAGPNSQGPLVKRRVIGPLESRSICAAIGCHSRIHWAEERGRQEGERDEMVPTSQANVAYDPDLTRDLTGAGTVCNMAHKDPDFCRLIYDTQQGIVHVTLVL</sequence>
<accession>A0A2C5Y1J5</accession>
<protein>
    <submittedName>
        <fullName evidence="2">Uncharacterized protein</fullName>
    </submittedName>
</protein>
<keyword evidence="1" id="KW-0732">Signal</keyword>
<keyword evidence="3" id="KW-1185">Reference proteome</keyword>
<dbReference type="AlphaFoldDB" id="A0A2C5Y1J5"/>
<dbReference type="EMBL" id="NJET01000130">
    <property type="protein sequence ID" value="PHH60751.1"/>
    <property type="molecule type" value="Genomic_DNA"/>
</dbReference>
<comment type="caution">
    <text evidence="2">The sequence shown here is derived from an EMBL/GenBank/DDBJ whole genome shotgun (WGS) entry which is preliminary data.</text>
</comment>
<proteinExistence type="predicted"/>
<feature type="signal peptide" evidence="1">
    <location>
        <begin position="1"/>
        <end position="21"/>
    </location>
</feature>
<dbReference type="Proteomes" id="UP000226192">
    <property type="component" value="Unassembled WGS sequence"/>
</dbReference>
<organism evidence="2 3">
    <name type="scientific">Ophiocordyceps australis</name>
    <dbReference type="NCBI Taxonomy" id="1399860"/>
    <lineage>
        <taxon>Eukaryota</taxon>
        <taxon>Fungi</taxon>
        <taxon>Dikarya</taxon>
        <taxon>Ascomycota</taxon>
        <taxon>Pezizomycotina</taxon>
        <taxon>Sordariomycetes</taxon>
        <taxon>Hypocreomycetidae</taxon>
        <taxon>Hypocreales</taxon>
        <taxon>Ophiocordycipitaceae</taxon>
        <taxon>Ophiocordyceps</taxon>
    </lineage>
</organism>
<reference evidence="2 3" key="1">
    <citation type="submission" date="2017-06" db="EMBL/GenBank/DDBJ databases">
        <title>Ant-infecting Ophiocordyceps genomes reveal a high diversity of potential behavioral manipulation genes and a possible major role for enterotoxins.</title>
        <authorList>
            <person name="De Bekker C."/>
            <person name="Evans H.C."/>
            <person name="Brachmann A."/>
            <person name="Hughes D.P."/>
        </authorList>
    </citation>
    <scope>NUCLEOTIDE SEQUENCE [LARGE SCALE GENOMIC DNA]</scope>
    <source>
        <strain evidence="2 3">Map64</strain>
    </source>
</reference>
<evidence type="ECO:0000313" key="2">
    <source>
        <dbReference type="EMBL" id="PHH60751.1"/>
    </source>
</evidence>
<evidence type="ECO:0000256" key="1">
    <source>
        <dbReference type="SAM" id="SignalP"/>
    </source>
</evidence>
<gene>
    <name evidence="2" type="ORF">CDD81_1289</name>
</gene>
<name>A0A2C5Y1J5_9HYPO</name>
<evidence type="ECO:0000313" key="3">
    <source>
        <dbReference type="Proteomes" id="UP000226192"/>
    </source>
</evidence>